<evidence type="ECO:0000256" key="2">
    <source>
        <dbReference type="SAM" id="Phobius"/>
    </source>
</evidence>
<keyword evidence="2" id="KW-0812">Transmembrane</keyword>
<evidence type="ECO:0000313" key="3">
    <source>
        <dbReference type="EMBL" id="TDO47742.1"/>
    </source>
</evidence>
<proteinExistence type="predicted"/>
<dbReference type="RefSeq" id="WP_166665478.1">
    <property type="nucleotide sequence ID" value="NZ_SNWQ01000008.1"/>
</dbReference>
<gene>
    <name evidence="3" type="ORF">EV643_10848</name>
</gene>
<keyword evidence="4" id="KW-1185">Reference proteome</keyword>
<dbReference type="EMBL" id="SNWQ01000008">
    <property type="protein sequence ID" value="TDO47742.1"/>
    <property type="molecule type" value="Genomic_DNA"/>
</dbReference>
<organism evidence="3 4">
    <name type="scientific">Kribbella caucasensis</name>
    <dbReference type="NCBI Taxonomy" id="2512215"/>
    <lineage>
        <taxon>Bacteria</taxon>
        <taxon>Bacillati</taxon>
        <taxon>Actinomycetota</taxon>
        <taxon>Actinomycetes</taxon>
        <taxon>Propionibacteriales</taxon>
        <taxon>Kribbellaceae</taxon>
        <taxon>Kribbella</taxon>
    </lineage>
</organism>
<dbReference type="AlphaFoldDB" id="A0A4R6KBV3"/>
<evidence type="ECO:0000313" key="4">
    <source>
        <dbReference type="Proteomes" id="UP000295388"/>
    </source>
</evidence>
<comment type="caution">
    <text evidence="3">The sequence shown here is derived from an EMBL/GenBank/DDBJ whole genome shotgun (WGS) entry which is preliminary data.</text>
</comment>
<accession>A0A4R6KBV3</accession>
<feature type="region of interest" description="Disordered" evidence="1">
    <location>
        <begin position="74"/>
        <end position="100"/>
    </location>
</feature>
<evidence type="ECO:0000256" key="1">
    <source>
        <dbReference type="SAM" id="MobiDB-lite"/>
    </source>
</evidence>
<sequence length="127" mass="13121">MIVLALILVAVAVALGVGVAASSAADANLEVFGAGLGVTVAGIFFAGAATAAALVLGLWLLKKGMRRGYRRRREVQELRTSSTPRRLPPPNVPAKTSLPTTPLPIRLIPHRTVAAVARQPIGATPAL</sequence>
<feature type="transmembrane region" description="Helical" evidence="2">
    <location>
        <begin position="34"/>
        <end position="61"/>
    </location>
</feature>
<name>A0A4R6KBV3_9ACTN</name>
<keyword evidence="2" id="KW-0472">Membrane</keyword>
<protein>
    <submittedName>
        <fullName evidence="3">Uncharacterized protein</fullName>
    </submittedName>
</protein>
<dbReference type="Proteomes" id="UP000295388">
    <property type="component" value="Unassembled WGS sequence"/>
</dbReference>
<keyword evidence="2" id="KW-1133">Transmembrane helix</keyword>
<reference evidence="3 4" key="1">
    <citation type="submission" date="2019-03" db="EMBL/GenBank/DDBJ databases">
        <title>Genomic Encyclopedia of Type Strains, Phase III (KMG-III): the genomes of soil and plant-associated and newly described type strains.</title>
        <authorList>
            <person name="Whitman W."/>
        </authorList>
    </citation>
    <scope>NUCLEOTIDE SEQUENCE [LARGE SCALE GENOMIC DNA]</scope>
    <source>
        <strain evidence="3 4">VKM Ac-2527</strain>
    </source>
</reference>